<feature type="region of interest" description="Disordered" evidence="1">
    <location>
        <begin position="82"/>
        <end position="118"/>
    </location>
</feature>
<feature type="compositionally biased region" description="Basic and acidic residues" evidence="1">
    <location>
        <begin position="95"/>
        <end position="114"/>
    </location>
</feature>
<feature type="compositionally biased region" description="Basic and acidic residues" evidence="1">
    <location>
        <begin position="166"/>
        <end position="179"/>
    </location>
</feature>
<keyword evidence="4" id="KW-1185">Reference proteome</keyword>
<dbReference type="OrthoDB" id="533530at2759"/>
<feature type="region of interest" description="Disordered" evidence="1">
    <location>
        <begin position="166"/>
        <end position="189"/>
    </location>
</feature>
<name>L1ID17_GUITC</name>
<evidence type="ECO:0000313" key="2">
    <source>
        <dbReference type="EMBL" id="EKX33987.1"/>
    </source>
</evidence>
<evidence type="ECO:0000256" key="1">
    <source>
        <dbReference type="SAM" id="MobiDB-lite"/>
    </source>
</evidence>
<dbReference type="AlphaFoldDB" id="L1ID17"/>
<dbReference type="Proteomes" id="UP000011087">
    <property type="component" value="Unassembled WGS sequence"/>
</dbReference>
<sequence>MSHWTEEERNEALRRRMEGAPLMQGAPSLNSLKFVSKGEAVVVGGEVQDDFLPADSFGGSKEGYIFKKGSHGLGYYLDRGPNQNIEEGETSSSYDIEKHARGLKEPEREQRPGEGRVGALGDLLAENKAKKQEEFEKIIHDNRFCPPKALDDDEIEEERRTQREFRIEQAEQKAEKDSSIDLAKIMGQV</sequence>
<reference evidence="3" key="3">
    <citation type="submission" date="2016-03" db="UniProtKB">
        <authorList>
            <consortium name="EnsemblProtists"/>
        </authorList>
    </citation>
    <scope>IDENTIFICATION</scope>
</reference>
<feature type="compositionally biased region" description="Polar residues" evidence="1">
    <location>
        <begin position="82"/>
        <end position="94"/>
    </location>
</feature>
<dbReference type="RefSeq" id="XP_005820967.1">
    <property type="nucleotide sequence ID" value="XM_005820910.1"/>
</dbReference>
<dbReference type="HOGENOM" id="CLU_1436946_0_0_1"/>
<dbReference type="KEGG" id="gtt:GUITHDRAFT_147556"/>
<dbReference type="PaxDb" id="55529-EKX33987"/>
<accession>L1ID17</accession>
<protein>
    <submittedName>
        <fullName evidence="2 3">Uncharacterized protein</fullName>
    </submittedName>
</protein>
<proteinExistence type="predicted"/>
<dbReference type="EMBL" id="JH993123">
    <property type="protein sequence ID" value="EKX33987.1"/>
    <property type="molecule type" value="Genomic_DNA"/>
</dbReference>
<reference evidence="4" key="2">
    <citation type="submission" date="2012-11" db="EMBL/GenBank/DDBJ databases">
        <authorList>
            <person name="Kuo A."/>
            <person name="Curtis B.A."/>
            <person name="Tanifuji G."/>
            <person name="Burki F."/>
            <person name="Gruber A."/>
            <person name="Irimia M."/>
            <person name="Maruyama S."/>
            <person name="Arias M.C."/>
            <person name="Ball S.G."/>
            <person name="Gile G.H."/>
            <person name="Hirakawa Y."/>
            <person name="Hopkins J.F."/>
            <person name="Rensing S.A."/>
            <person name="Schmutz J."/>
            <person name="Symeonidi A."/>
            <person name="Elias M."/>
            <person name="Eveleigh R.J."/>
            <person name="Herman E.K."/>
            <person name="Klute M.J."/>
            <person name="Nakayama T."/>
            <person name="Obornik M."/>
            <person name="Reyes-Prieto A."/>
            <person name="Armbrust E.V."/>
            <person name="Aves S.J."/>
            <person name="Beiko R.G."/>
            <person name="Coutinho P."/>
            <person name="Dacks J.B."/>
            <person name="Durnford D.G."/>
            <person name="Fast N.M."/>
            <person name="Green B.R."/>
            <person name="Grisdale C."/>
            <person name="Hempe F."/>
            <person name="Henrissat B."/>
            <person name="Hoppner M.P."/>
            <person name="Ishida K.-I."/>
            <person name="Kim E."/>
            <person name="Koreny L."/>
            <person name="Kroth P.G."/>
            <person name="Liu Y."/>
            <person name="Malik S.-B."/>
            <person name="Maier U.G."/>
            <person name="McRose D."/>
            <person name="Mock T."/>
            <person name="Neilson J.A."/>
            <person name="Onodera N.T."/>
            <person name="Poole A.M."/>
            <person name="Pritham E.J."/>
            <person name="Richards T.A."/>
            <person name="Rocap G."/>
            <person name="Roy S.W."/>
            <person name="Sarai C."/>
            <person name="Schaack S."/>
            <person name="Shirato S."/>
            <person name="Slamovits C.H."/>
            <person name="Spencer D.F."/>
            <person name="Suzuki S."/>
            <person name="Worden A.Z."/>
            <person name="Zauner S."/>
            <person name="Barry K."/>
            <person name="Bell C."/>
            <person name="Bharti A.K."/>
            <person name="Crow J.A."/>
            <person name="Grimwood J."/>
            <person name="Kramer R."/>
            <person name="Lindquist E."/>
            <person name="Lucas S."/>
            <person name="Salamov A."/>
            <person name="McFadden G.I."/>
            <person name="Lane C.E."/>
            <person name="Keeling P.J."/>
            <person name="Gray M.W."/>
            <person name="Grigoriev I.V."/>
            <person name="Archibald J.M."/>
        </authorList>
    </citation>
    <scope>NUCLEOTIDE SEQUENCE</scope>
    <source>
        <strain evidence="4">CCMP2712</strain>
    </source>
</reference>
<evidence type="ECO:0000313" key="3">
    <source>
        <dbReference type="EnsemblProtists" id="EKX33987"/>
    </source>
</evidence>
<dbReference type="GeneID" id="17290714"/>
<organism evidence="2">
    <name type="scientific">Guillardia theta (strain CCMP2712)</name>
    <name type="common">Cryptophyte</name>
    <dbReference type="NCBI Taxonomy" id="905079"/>
    <lineage>
        <taxon>Eukaryota</taxon>
        <taxon>Cryptophyceae</taxon>
        <taxon>Pyrenomonadales</taxon>
        <taxon>Geminigeraceae</taxon>
        <taxon>Guillardia</taxon>
    </lineage>
</organism>
<gene>
    <name evidence="2" type="ORF">GUITHDRAFT_147556</name>
</gene>
<dbReference type="EnsemblProtists" id="EKX33987">
    <property type="protein sequence ID" value="EKX33987"/>
    <property type="gene ID" value="GUITHDRAFT_147556"/>
</dbReference>
<reference evidence="2 4" key="1">
    <citation type="journal article" date="2012" name="Nature">
        <title>Algal genomes reveal evolutionary mosaicism and the fate of nucleomorphs.</title>
        <authorList>
            <consortium name="DOE Joint Genome Institute"/>
            <person name="Curtis B.A."/>
            <person name="Tanifuji G."/>
            <person name="Burki F."/>
            <person name="Gruber A."/>
            <person name="Irimia M."/>
            <person name="Maruyama S."/>
            <person name="Arias M.C."/>
            <person name="Ball S.G."/>
            <person name="Gile G.H."/>
            <person name="Hirakawa Y."/>
            <person name="Hopkins J.F."/>
            <person name="Kuo A."/>
            <person name="Rensing S.A."/>
            <person name="Schmutz J."/>
            <person name="Symeonidi A."/>
            <person name="Elias M."/>
            <person name="Eveleigh R.J."/>
            <person name="Herman E.K."/>
            <person name="Klute M.J."/>
            <person name="Nakayama T."/>
            <person name="Obornik M."/>
            <person name="Reyes-Prieto A."/>
            <person name="Armbrust E.V."/>
            <person name="Aves S.J."/>
            <person name="Beiko R.G."/>
            <person name="Coutinho P."/>
            <person name="Dacks J.B."/>
            <person name="Durnford D.G."/>
            <person name="Fast N.M."/>
            <person name="Green B.R."/>
            <person name="Grisdale C.J."/>
            <person name="Hempel F."/>
            <person name="Henrissat B."/>
            <person name="Hoppner M.P."/>
            <person name="Ishida K."/>
            <person name="Kim E."/>
            <person name="Koreny L."/>
            <person name="Kroth P.G."/>
            <person name="Liu Y."/>
            <person name="Malik S.B."/>
            <person name="Maier U.G."/>
            <person name="McRose D."/>
            <person name="Mock T."/>
            <person name="Neilson J.A."/>
            <person name="Onodera N.T."/>
            <person name="Poole A.M."/>
            <person name="Pritham E.J."/>
            <person name="Richards T.A."/>
            <person name="Rocap G."/>
            <person name="Roy S.W."/>
            <person name="Sarai C."/>
            <person name="Schaack S."/>
            <person name="Shirato S."/>
            <person name="Slamovits C.H."/>
            <person name="Spencer D.F."/>
            <person name="Suzuki S."/>
            <person name="Worden A.Z."/>
            <person name="Zauner S."/>
            <person name="Barry K."/>
            <person name="Bell C."/>
            <person name="Bharti A.K."/>
            <person name="Crow J.A."/>
            <person name="Grimwood J."/>
            <person name="Kramer R."/>
            <person name="Lindquist E."/>
            <person name="Lucas S."/>
            <person name="Salamov A."/>
            <person name="McFadden G.I."/>
            <person name="Lane C.E."/>
            <person name="Keeling P.J."/>
            <person name="Gray M.W."/>
            <person name="Grigoriev I.V."/>
            <person name="Archibald J.M."/>
        </authorList>
    </citation>
    <scope>NUCLEOTIDE SEQUENCE</scope>
    <source>
        <strain evidence="2 4">CCMP2712</strain>
    </source>
</reference>
<evidence type="ECO:0000313" key="4">
    <source>
        <dbReference type="Proteomes" id="UP000011087"/>
    </source>
</evidence>